<feature type="compositionally biased region" description="Polar residues" evidence="1">
    <location>
        <begin position="31"/>
        <end position="45"/>
    </location>
</feature>
<evidence type="ECO:0000256" key="1">
    <source>
        <dbReference type="SAM" id="MobiDB-lite"/>
    </source>
</evidence>
<reference evidence="2" key="2">
    <citation type="submission" date="2025-09" db="UniProtKB">
        <authorList>
            <consortium name="Ensembl"/>
        </authorList>
    </citation>
    <scope>IDENTIFICATION</scope>
</reference>
<evidence type="ECO:0000313" key="3">
    <source>
        <dbReference type="Proteomes" id="UP000694413"/>
    </source>
</evidence>
<keyword evidence="3" id="KW-1185">Reference proteome</keyword>
<sequence length="127" mass="13478">MLSALVCWQQISQRVPGVGHPVPVRMDCSFPTSPSQNHGVEQHGSSAGRAHGQQEEVAAATRTRKFPFASRTALVPVSLIFLKMRQIFNLSCSQQTSDSAAVAMTCSPGGSNSTIVAIRTLIPSASI</sequence>
<protein>
    <submittedName>
        <fullName evidence="2">Uncharacterized protein</fullName>
    </submittedName>
</protein>
<dbReference type="Ensembl" id="ENSZALT00000012733.1">
    <property type="protein sequence ID" value="ENSZALP00000009094.1"/>
    <property type="gene ID" value="ENSZALG00000007850.1"/>
</dbReference>
<name>A0A8D2MNJ5_ZONAL</name>
<dbReference type="AlphaFoldDB" id="A0A8D2MNJ5"/>
<accession>A0A8D2MNJ5</accession>
<feature type="region of interest" description="Disordered" evidence="1">
    <location>
        <begin position="31"/>
        <end position="57"/>
    </location>
</feature>
<organism evidence="2 3">
    <name type="scientific">Zonotrichia albicollis</name>
    <name type="common">White-throated sparrow</name>
    <name type="synonym">Fringilla albicollis</name>
    <dbReference type="NCBI Taxonomy" id="44394"/>
    <lineage>
        <taxon>Eukaryota</taxon>
        <taxon>Metazoa</taxon>
        <taxon>Chordata</taxon>
        <taxon>Craniata</taxon>
        <taxon>Vertebrata</taxon>
        <taxon>Euteleostomi</taxon>
        <taxon>Archelosauria</taxon>
        <taxon>Archosauria</taxon>
        <taxon>Dinosauria</taxon>
        <taxon>Saurischia</taxon>
        <taxon>Theropoda</taxon>
        <taxon>Coelurosauria</taxon>
        <taxon>Aves</taxon>
        <taxon>Neognathae</taxon>
        <taxon>Neoaves</taxon>
        <taxon>Telluraves</taxon>
        <taxon>Australaves</taxon>
        <taxon>Passeriformes</taxon>
        <taxon>Passerellidae</taxon>
        <taxon>Zonotrichia</taxon>
    </lineage>
</organism>
<reference evidence="2" key="1">
    <citation type="submission" date="2025-08" db="UniProtKB">
        <authorList>
            <consortium name="Ensembl"/>
        </authorList>
    </citation>
    <scope>IDENTIFICATION</scope>
</reference>
<proteinExistence type="predicted"/>
<dbReference type="Proteomes" id="UP000694413">
    <property type="component" value="Unassembled WGS sequence"/>
</dbReference>
<evidence type="ECO:0000313" key="2">
    <source>
        <dbReference type="Ensembl" id="ENSZALP00000009094.1"/>
    </source>
</evidence>